<gene>
    <name evidence="4" type="ORF">ACH5RR_004389</name>
</gene>
<dbReference type="Proteomes" id="UP001630127">
    <property type="component" value="Unassembled WGS sequence"/>
</dbReference>
<accession>A0ABD3AXG9</accession>
<evidence type="ECO:0000313" key="4">
    <source>
        <dbReference type="EMBL" id="KAL3535928.1"/>
    </source>
</evidence>
<dbReference type="InterPro" id="IPR008502">
    <property type="entry name" value="Prolamin-like"/>
</dbReference>
<evidence type="ECO:0000313" key="5">
    <source>
        <dbReference type="Proteomes" id="UP001630127"/>
    </source>
</evidence>
<keyword evidence="1 2" id="KW-0732">Signal</keyword>
<name>A0ABD3AXG9_9GENT</name>
<feature type="chain" id="PRO_5044893114" description="Prolamin-like domain-containing protein" evidence="2">
    <location>
        <begin position="27"/>
        <end position="142"/>
    </location>
</feature>
<keyword evidence="5" id="KW-1185">Reference proteome</keyword>
<evidence type="ECO:0000256" key="1">
    <source>
        <dbReference type="ARBA" id="ARBA00022729"/>
    </source>
</evidence>
<dbReference type="EMBL" id="JBJUIK010000002">
    <property type="protein sequence ID" value="KAL3535928.1"/>
    <property type="molecule type" value="Genomic_DNA"/>
</dbReference>
<evidence type="ECO:0000256" key="2">
    <source>
        <dbReference type="SAM" id="SignalP"/>
    </source>
</evidence>
<sequence length="142" mass="15249">MASFSASFSLLLVVACLAMFFPTGLAQEPQQQLAIEGTKQSHDFNKILQCLAALPAAIGACGADIFKILEGREKANQYSLSKNCCGAIFNIAAKCDLAKLRIDPRITRSILEACARGAASPPTPAVEEQSNVDKDLSWQNLF</sequence>
<proteinExistence type="predicted"/>
<evidence type="ECO:0000259" key="3">
    <source>
        <dbReference type="Pfam" id="PF05617"/>
    </source>
</evidence>
<dbReference type="AlphaFoldDB" id="A0ABD3AXG9"/>
<feature type="domain" description="Prolamin-like" evidence="3">
    <location>
        <begin position="49"/>
        <end position="101"/>
    </location>
</feature>
<reference evidence="4 5" key="1">
    <citation type="submission" date="2024-11" db="EMBL/GenBank/DDBJ databases">
        <title>A near-complete genome assembly of Cinchona calisaya.</title>
        <authorList>
            <person name="Lian D.C."/>
            <person name="Zhao X.W."/>
            <person name="Wei L."/>
        </authorList>
    </citation>
    <scope>NUCLEOTIDE SEQUENCE [LARGE SCALE GENOMIC DNA]</scope>
    <source>
        <tissue evidence="4">Nenye</tissue>
    </source>
</reference>
<organism evidence="4 5">
    <name type="scientific">Cinchona calisaya</name>
    <dbReference type="NCBI Taxonomy" id="153742"/>
    <lineage>
        <taxon>Eukaryota</taxon>
        <taxon>Viridiplantae</taxon>
        <taxon>Streptophyta</taxon>
        <taxon>Embryophyta</taxon>
        <taxon>Tracheophyta</taxon>
        <taxon>Spermatophyta</taxon>
        <taxon>Magnoliopsida</taxon>
        <taxon>eudicotyledons</taxon>
        <taxon>Gunneridae</taxon>
        <taxon>Pentapetalae</taxon>
        <taxon>asterids</taxon>
        <taxon>lamiids</taxon>
        <taxon>Gentianales</taxon>
        <taxon>Rubiaceae</taxon>
        <taxon>Cinchonoideae</taxon>
        <taxon>Cinchoneae</taxon>
        <taxon>Cinchona</taxon>
    </lineage>
</organism>
<comment type="caution">
    <text evidence="4">The sequence shown here is derived from an EMBL/GenBank/DDBJ whole genome shotgun (WGS) entry which is preliminary data.</text>
</comment>
<protein>
    <recommendedName>
        <fullName evidence="3">Prolamin-like domain-containing protein</fullName>
    </recommendedName>
</protein>
<feature type="signal peptide" evidence="2">
    <location>
        <begin position="1"/>
        <end position="26"/>
    </location>
</feature>
<dbReference type="Pfam" id="PF05617">
    <property type="entry name" value="Prolamin_like"/>
    <property type="match status" value="1"/>
</dbReference>